<evidence type="ECO:0000313" key="15">
    <source>
        <dbReference type="Proteomes" id="UP000593601"/>
    </source>
</evidence>
<dbReference type="InterPro" id="IPR036890">
    <property type="entry name" value="HATPase_C_sf"/>
</dbReference>
<evidence type="ECO:0000256" key="1">
    <source>
        <dbReference type="ARBA" id="ARBA00004651"/>
    </source>
</evidence>
<evidence type="ECO:0000256" key="7">
    <source>
        <dbReference type="ARBA" id="ARBA00022777"/>
    </source>
</evidence>
<feature type="transmembrane region" description="Helical" evidence="12">
    <location>
        <begin position="321"/>
        <end position="343"/>
    </location>
</feature>
<dbReference type="Gene3D" id="6.10.340.10">
    <property type="match status" value="1"/>
</dbReference>
<sequence>MKKRFQEKLREKLKYTRLRTLLLLSFVVLSIIPLIVLGCVVFIVSRNTLIEQAKTQFIHDVQKTSTILDKNLDYVEEFSLKLNIDARIYEIFENIDKEDPVKLNEASDKISQILLSYLPWNNEVYSAHLVTSFYRFGEERKNFYPKGQFIKSDLAKQADQAEGELIWVPTYDYATMFGIDNMSKNLEYSKLFSAVRKLHPSKTSFGRIFELSDKVEEPYLVVNFTEQNLRTMLMEYVGKNNSAKYFVQSKQGKLVCSSDENWDEGDILVSTLKFHTDEGSFQKDFKGQNYILAYSKSRVTGWYVVAMLPVSELTDQIVDKLIRVMAIMIALITFLDSLAAFYISRSLNRKVYKPLKMIERVGAGDFDTEVQYNSREEFAFFYSKLNEMNHNLKRLVHENYEIRLQKRDSEIMALNIQLNPHFLYNSLNIINWLCLNGDSDKASNMIVNLSRMLQYTSKNNKYLVPLKGDMEWLMGYLSIMERRYERLFKVSIFIPDKYNNLEVPKLFLQPFVENAIVHAFKDYKEDGLLEISVEEDKNDIIFFVEDNGCGISQEKIEKVMHQKTKSIGISNTNKRIRMIYGPRYGVTIHSQVGEGTTILIRIPNNRK</sequence>
<keyword evidence="5 12" id="KW-0812">Transmembrane</keyword>
<evidence type="ECO:0000259" key="13">
    <source>
        <dbReference type="PROSITE" id="PS50109"/>
    </source>
</evidence>
<dbReference type="GO" id="GO:0005524">
    <property type="term" value="F:ATP binding"/>
    <property type="evidence" value="ECO:0007669"/>
    <property type="project" value="UniProtKB-KW"/>
</dbReference>
<dbReference type="KEGG" id="bliq:INP51_12480"/>
<evidence type="ECO:0000256" key="12">
    <source>
        <dbReference type="SAM" id="Phobius"/>
    </source>
</evidence>
<comment type="subcellular location">
    <subcellularLocation>
        <location evidence="1">Cell membrane</location>
        <topology evidence="1">Multi-pass membrane protein</topology>
    </subcellularLocation>
</comment>
<evidence type="ECO:0000256" key="5">
    <source>
        <dbReference type="ARBA" id="ARBA00022692"/>
    </source>
</evidence>
<proteinExistence type="predicted"/>
<dbReference type="Pfam" id="PF06580">
    <property type="entry name" value="His_kinase"/>
    <property type="match status" value="1"/>
</dbReference>
<keyword evidence="4" id="KW-0808">Transferase</keyword>
<protein>
    <submittedName>
        <fullName evidence="14">Sensor histidine kinase</fullName>
    </submittedName>
</protein>
<evidence type="ECO:0000256" key="8">
    <source>
        <dbReference type="ARBA" id="ARBA00022840"/>
    </source>
</evidence>
<dbReference type="RefSeq" id="WP_193735169.1">
    <property type="nucleotide sequence ID" value="NZ_CP063304.1"/>
</dbReference>
<dbReference type="PANTHER" id="PTHR34220:SF11">
    <property type="entry name" value="SENSOR PROTEIN KINASE HPTS"/>
    <property type="match status" value="1"/>
</dbReference>
<dbReference type="Gene3D" id="3.30.565.10">
    <property type="entry name" value="Histidine kinase-like ATPase, C-terminal domain"/>
    <property type="match status" value="1"/>
</dbReference>
<keyword evidence="10" id="KW-0902">Two-component regulatory system</keyword>
<dbReference type="InterPro" id="IPR050640">
    <property type="entry name" value="Bact_2-comp_sensor_kinase"/>
</dbReference>
<evidence type="ECO:0000256" key="2">
    <source>
        <dbReference type="ARBA" id="ARBA00022475"/>
    </source>
</evidence>
<evidence type="ECO:0000256" key="10">
    <source>
        <dbReference type="ARBA" id="ARBA00023012"/>
    </source>
</evidence>
<keyword evidence="9 12" id="KW-1133">Transmembrane helix</keyword>
<keyword evidence="11 12" id="KW-0472">Membrane</keyword>
<organism evidence="14 15">
    <name type="scientific">Blautia liquoris</name>
    <dbReference type="NCBI Taxonomy" id="2779518"/>
    <lineage>
        <taxon>Bacteria</taxon>
        <taxon>Bacillati</taxon>
        <taxon>Bacillota</taxon>
        <taxon>Clostridia</taxon>
        <taxon>Lachnospirales</taxon>
        <taxon>Lachnospiraceae</taxon>
        <taxon>Blautia</taxon>
    </lineage>
</organism>
<dbReference type="SUPFAM" id="SSF158472">
    <property type="entry name" value="HAMP domain-like"/>
    <property type="match status" value="1"/>
</dbReference>
<dbReference type="Proteomes" id="UP000593601">
    <property type="component" value="Chromosome"/>
</dbReference>
<evidence type="ECO:0000256" key="4">
    <source>
        <dbReference type="ARBA" id="ARBA00022679"/>
    </source>
</evidence>
<gene>
    <name evidence="14" type="ORF">INP51_12480</name>
</gene>
<dbReference type="InterPro" id="IPR010559">
    <property type="entry name" value="Sig_transdc_His_kin_internal"/>
</dbReference>
<name>A0A7M2RGY6_9FIRM</name>
<reference evidence="14 15" key="1">
    <citation type="submission" date="2020-10" db="EMBL/GenBank/DDBJ databases">
        <title>Blautia liquoris sp.nov., isolated from the mud in a fermentation cellar used for the production of Chinese strong-flavoured liquor.</title>
        <authorList>
            <person name="Lu L."/>
        </authorList>
    </citation>
    <scope>NUCLEOTIDE SEQUENCE [LARGE SCALE GENOMIC DNA]</scope>
    <source>
        <strain evidence="14 15">LZLJ-3</strain>
    </source>
</reference>
<dbReference type="GO" id="GO:0000155">
    <property type="term" value="F:phosphorelay sensor kinase activity"/>
    <property type="evidence" value="ECO:0007669"/>
    <property type="project" value="InterPro"/>
</dbReference>
<dbReference type="AlphaFoldDB" id="A0A7M2RGY6"/>
<keyword evidence="2" id="KW-1003">Cell membrane</keyword>
<evidence type="ECO:0000256" key="3">
    <source>
        <dbReference type="ARBA" id="ARBA00022553"/>
    </source>
</evidence>
<keyword evidence="8" id="KW-0067">ATP-binding</keyword>
<evidence type="ECO:0000256" key="6">
    <source>
        <dbReference type="ARBA" id="ARBA00022741"/>
    </source>
</evidence>
<dbReference type="InterPro" id="IPR003594">
    <property type="entry name" value="HATPase_dom"/>
</dbReference>
<keyword evidence="6" id="KW-0547">Nucleotide-binding</keyword>
<dbReference type="EMBL" id="CP063304">
    <property type="protein sequence ID" value="QOV18807.1"/>
    <property type="molecule type" value="Genomic_DNA"/>
</dbReference>
<dbReference type="PROSITE" id="PS50109">
    <property type="entry name" value="HIS_KIN"/>
    <property type="match status" value="1"/>
</dbReference>
<feature type="domain" description="Histidine kinase" evidence="13">
    <location>
        <begin position="508"/>
        <end position="606"/>
    </location>
</feature>
<dbReference type="SMART" id="SM00387">
    <property type="entry name" value="HATPase_c"/>
    <property type="match status" value="1"/>
</dbReference>
<evidence type="ECO:0000256" key="11">
    <source>
        <dbReference type="ARBA" id="ARBA00023136"/>
    </source>
</evidence>
<dbReference type="PANTHER" id="PTHR34220">
    <property type="entry name" value="SENSOR HISTIDINE KINASE YPDA"/>
    <property type="match status" value="1"/>
</dbReference>
<feature type="transmembrane region" description="Helical" evidence="12">
    <location>
        <begin position="21"/>
        <end position="44"/>
    </location>
</feature>
<keyword evidence="3" id="KW-0597">Phosphoprotein</keyword>
<accession>A0A7M2RGY6</accession>
<dbReference type="InterPro" id="IPR005467">
    <property type="entry name" value="His_kinase_dom"/>
</dbReference>
<dbReference type="Pfam" id="PF02518">
    <property type="entry name" value="HATPase_c"/>
    <property type="match status" value="1"/>
</dbReference>
<dbReference type="GO" id="GO:0005886">
    <property type="term" value="C:plasma membrane"/>
    <property type="evidence" value="ECO:0007669"/>
    <property type="project" value="UniProtKB-SubCell"/>
</dbReference>
<keyword evidence="7 14" id="KW-0418">Kinase</keyword>
<evidence type="ECO:0000313" key="14">
    <source>
        <dbReference type="EMBL" id="QOV18807.1"/>
    </source>
</evidence>
<keyword evidence="15" id="KW-1185">Reference proteome</keyword>
<dbReference type="SUPFAM" id="SSF55874">
    <property type="entry name" value="ATPase domain of HSP90 chaperone/DNA topoisomerase II/histidine kinase"/>
    <property type="match status" value="1"/>
</dbReference>
<evidence type="ECO:0000256" key="9">
    <source>
        <dbReference type="ARBA" id="ARBA00022989"/>
    </source>
</evidence>